<comment type="cofactor">
    <cofactor evidence="1">
        <name>pyridoxal 5'-phosphate</name>
        <dbReference type="ChEBI" id="CHEBI:597326"/>
    </cofactor>
</comment>
<name>A0A9D9NQV5_9BACT</name>
<evidence type="ECO:0000313" key="6">
    <source>
        <dbReference type="EMBL" id="MBO8482477.1"/>
    </source>
</evidence>
<dbReference type="InterPro" id="IPR015422">
    <property type="entry name" value="PyrdxlP-dep_Trfase_small"/>
</dbReference>
<protein>
    <submittedName>
        <fullName evidence="6">PLP-dependent aminotransferase family protein</fullName>
    </submittedName>
</protein>
<comment type="caution">
    <text evidence="6">The sequence shown here is derived from an EMBL/GenBank/DDBJ whole genome shotgun (WGS) entry which is preliminary data.</text>
</comment>
<dbReference type="PANTHER" id="PTHR42790:SF19">
    <property type="entry name" value="KYNURENINE_ALPHA-AMINOADIPATE AMINOTRANSFERASE, MITOCHONDRIAL"/>
    <property type="match status" value="1"/>
</dbReference>
<dbReference type="Pfam" id="PF00155">
    <property type="entry name" value="Aminotran_1_2"/>
    <property type="match status" value="1"/>
</dbReference>
<dbReference type="InterPro" id="IPR004839">
    <property type="entry name" value="Aminotransferase_I/II_large"/>
</dbReference>
<proteinExistence type="predicted"/>
<feature type="domain" description="Aminotransferase class I/classII large" evidence="5">
    <location>
        <begin position="45"/>
        <end position="391"/>
    </location>
</feature>
<evidence type="ECO:0000256" key="4">
    <source>
        <dbReference type="ARBA" id="ARBA00022898"/>
    </source>
</evidence>
<dbReference type="GO" id="GO:0008483">
    <property type="term" value="F:transaminase activity"/>
    <property type="evidence" value="ECO:0007669"/>
    <property type="project" value="UniProtKB-KW"/>
</dbReference>
<organism evidence="6 7">
    <name type="scientific">Candidatus Merdivivens faecigallinarum</name>
    <dbReference type="NCBI Taxonomy" id="2840871"/>
    <lineage>
        <taxon>Bacteria</taxon>
        <taxon>Pseudomonadati</taxon>
        <taxon>Bacteroidota</taxon>
        <taxon>Bacteroidia</taxon>
        <taxon>Bacteroidales</taxon>
        <taxon>Muribaculaceae</taxon>
        <taxon>Muribaculaceae incertae sedis</taxon>
        <taxon>Candidatus Merdivivens</taxon>
    </lineage>
</organism>
<evidence type="ECO:0000256" key="2">
    <source>
        <dbReference type="ARBA" id="ARBA00022576"/>
    </source>
</evidence>
<reference evidence="6" key="1">
    <citation type="submission" date="2020-10" db="EMBL/GenBank/DDBJ databases">
        <authorList>
            <person name="Gilroy R."/>
        </authorList>
    </citation>
    <scope>NUCLEOTIDE SEQUENCE</scope>
    <source>
        <strain evidence="6">B3-2255</strain>
    </source>
</reference>
<dbReference type="GO" id="GO:0030170">
    <property type="term" value="F:pyridoxal phosphate binding"/>
    <property type="evidence" value="ECO:0007669"/>
    <property type="project" value="InterPro"/>
</dbReference>
<keyword evidence="2 6" id="KW-0032">Aminotransferase</keyword>
<dbReference type="EMBL" id="JADILY010000171">
    <property type="protein sequence ID" value="MBO8482477.1"/>
    <property type="molecule type" value="Genomic_DNA"/>
</dbReference>
<dbReference type="AlphaFoldDB" id="A0A9D9NQV5"/>
<keyword evidence="3" id="KW-0808">Transferase</keyword>
<accession>A0A9D9NQV5</accession>
<dbReference type="CDD" id="cd00609">
    <property type="entry name" value="AAT_like"/>
    <property type="match status" value="1"/>
</dbReference>
<dbReference type="GO" id="GO:1901605">
    <property type="term" value="P:alpha-amino acid metabolic process"/>
    <property type="evidence" value="ECO:0007669"/>
    <property type="project" value="TreeGrafter"/>
</dbReference>
<dbReference type="PANTHER" id="PTHR42790">
    <property type="entry name" value="AMINOTRANSFERASE"/>
    <property type="match status" value="1"/>
</dbReference>
<evidence type="ECO:0000256" key="1">
    <source>
        <dbReference type="ARBA" id="ARBA00001933"/>
    </source>
</evidence>
<dbReference type="InterPro" id="IPR050859">
    <property type="entry name" value="Class-I_PLP-dep_aminotransf"/>
</dbReference>
<dbReference type="Gene3D" id="3.90.1150.10">
    <property type="entry name" value="Aspartate Aminotransferase, domain 1"/>
    <property type="match status" value="1"/>
</dbReference>
<dbReference type="Gene3D" id="3.40.640.10">
    <property type="entry name" value="Type I PLP-dependent aspartate aminotransferase-like (Major domain)"/>
    <property type="match status" value="1"/>
</dbReference>
<evidence type="ECO:0000256" key="3">
    <source>
        <dbReference type="ARBA" id="ARBA00022679"/>
    </source>
</evidence>
<reference evidence="6" key="2">
    <citation type="journal article" date="2021" name="PeerJ">
        <title>Extensive microbial diversity within the chicken gut microbiome revealed by metagenomics and culture.</title>
        <authorList>
            <person name="Gilroy R."/>
            <person name="Ravi A."/>
            <person name="Getino M."/>
            <person name="Pursley I."/>
            <person name="Horton D.L."/>
            <person name="Alikhan N.F."/>
            <person name="Baker D."/>
            <person name="Gharbi K."/>
            <person name="Hall N."/>
            <person name="Watson M."/>
            <person name="Adriaenssens E.M."/>
            <person name="Foster-Nyarko E."/>
            <person name="Jarju S."/>
            <person name="Secka A."/>
            <person name="Antonio M."/>
            <person name="Oren A."/>
            <person name="Chaudhuri R.R."/>
            <person name="La Ragione R."/>
            <person name="Hildebrand F."/>
            <person name="Pallen M.J."/>
        </authorList>
    </citation>
    <scope>NUCLEOTIDE SEQUENCE</scope>
    <source>
        <strain evidence="6">B3-2255</strain>
    </source>
</reference>
<gene>
    <name evidence="6" type="ORF">IAC87_08050</name>
</gene>
<evidence type="ECO:0000259" key="5">
    <source>
        <dbReference type="Pfam" id="PF00155"/>
    </source>
</evidence>
<sequence length="404" mass="44406">MDYGKLYSDDVWAFVPSPVRAIFKNYDFSKIISFAGGYPSADTFRTDDILLAAEEAFRLYGPGILQYGATEGLMLLREAISERYGVPVDNIGITTSSQQGIDLCARIFVNPADAVFVNRPTFLGAIQSFRSYRADIRGVKASPDASGAEGAEAVSGAYSAAIAAARSEGLVPKFIYLIPDFNNPTGETLSLEAREAVIDVARRESLMIVEDSPYRELRFSGSDVPSMYSLAPDCVLHLGSFSKILAPGFRLGWVFGPREVLDRLTACKQSADLCPPMLDQHIAAILLKSGRLHDNLRWTVSLYRRKRDFMLAMLERHMPSGVNWTRPEGGLFVFLTLPEHIDTVALYDSALSAGVAYVSGAFFHPDGGGRNTMRLNYSFMDMDRIEEGISVLAGIIRAHINAAR</sequence>
<dbReference type="InterPro" id="IPR015424">
    <property type="entry name" value="PyrdxlP-dep_Trfase"/>
</dbReference>
<dbReference type="InterPro" id="IPR015421">
    <property type="entry name" value="PyrdxlP-dep_Trfase_major"/>
</dbReference>
<dbReference type="SUPFAM" id="SSF53383">
    <property type="entry name" value="PLP-dependent transferases"/>
    <property type="match status" value="1"/>
</dbReference>
<keyword evidence="4" id="KW-0663">Pyridoxal phosphate</keyword>
<evidence type="ECO:0000313" key="7">
    <source>
        <dbReference type="Proteomes" id="UP000823772"/>
    </source>
</evidence>
<dbReference type="Proteomes" id="UP000823772">
    <property type="component" value="Unassembled WGS sequence"/>
</dbReference>